<proteinExistence type="inferred from homology"/>
<dbReference type="InterPro" id="IPR050857">
    <property type="entry name" value="D-2-hydroxyacid_DH"/>
</dbReference>
<evidence type="ECO:0000259" key="5">
    <source>
        <dbReference type="Pfam" id="PF00389"/>
    </source>
</evidence>
<keyword evidence="2 4" id="KW-0560">Oxidoreductase</keyword>
<dbReference type="SUPFAM" id="SSF52283">
    <property type="entry name" value="Formate/glycerate dehydrogenase catalytic domain-like"/>
    <property type="match status" value="1"/>
</dbReference>
<gene>
    <name evidence="7" type="ORF">GCM10010251_81940</name>
</gene>
<dbReference type="RefSeq" id="WP_189943107.1">
    <property type="nucleotide sequence ID" value="NZ_BMSX01000028.1"/>
</dbReference>
<dbReference type="CDD" id="cd12169">
    <property type="entry name" value="PGDH_like_1"/>
    <property type="match status" value="1"/>
</dbReference>
<dbReference type="PANTHER" id="PTHR42789:SF1">
    <property type="entry name" value="D-ISOMER SPECIFIC 2-HYDROXYACID DEHYDROGENASE FAMILY PROTEIN (AFU_ORTHOLOGUE AFUA_6G10090)"/>
    <property type="match status" value="1"/>
</dbReference>
<protein>
    <submittedName>
        <fullName evidence="7">2-hydroxyacid dehydrogenase</fullName>
    </submittedName>
</protein>
<evidence type="ECO:0000256" key="3">
    <source>
        <dbReference type="ARBA" id="ARBA00023027"/>
    </source>
</evidence>
<dbReference type="InterPro" id="IPR006139">
    <property type="entry name" value="D-isomer_2_OHA_DH_cat_dom"/>
</dbReference>
<dbReference type="AlphaFoldDB" id="A0A918FLZ5"/>
<organism evidence="7 8">
    <name type="scientific">Streptomyces aurantiogriseus</name>
    <dbReference type="NCBI Taxonomy" id="66870"/>
    <lineage>
        <taxon>Bacteria</taxon>
        <taxon>Bacillati</taxon>
        <taxon>Actinomycetota</taxon>
        <taxon>Actinomycetes</taxon>
        <taxon>Kitasatosporales</taxon>
        <taxon>Streptomycetaceae</taxon>
        <taxon>Streptomyces</taxon>
    </lineage>
</organism>
<evidence type="ECO:0000256" key="1">
    <source>
        <dbReference type="ARBA" id="ARBA00005854"/>
    </source>
</evidence>
<dbReference type="InterPro" id="IPR036291">
    <property type="entry name" value="NAD(P)-bd_dom_sf"/>
</dbReference>
<dbReference type="Pfam" id="PF02826">
    <property type="entry name" value="2-Hacid_dh_C"/>
    <property type="match status" value="1"/>
</dbReference>
<dbReference type="Pfam" id="PF00389">
    <property type="entry name" value="2-Hacid_dh"/>
    <property type="match status" value="1"/>
</dbReference>
<sequence length="321" mass="34512">MTLHCAVLDDYQGAALTLADWSPLAGKVEVRTLRDNITDRDKLVAALADCEIVVAMRERTPFDAGLLRRLPRLRLLVTTGMRNASIDLAAAAAQGVTVCGTASSSTPPVELTWALVLGLARHVTAENRALREGGPWQSTVGQDLHGRTLGLLGLGKIGTRVARVATALGMEVLAWSENLTAGRAADAGAQLAENKEDLLRRSDFVSVHLVLSDRTRGLLGEPELRAMRPHAYLVNTSRAAIVDRTALLRALREGWIAGAGLDVFETEPLPADDPLRSLPNVLATPHLGYVTEQNYRTFYTEAVEDISAFLAGTPVRVLTVG</sequence>
<dbReference type="PANTHER" id="PTHR42789">
    <property type="entry name" value="D-ISOMER SPECIFIC 2-HYDROXYACID DEHYDROGENASE FAMILY PROTEIN (AFU_ORTHOLOGUE AFUA_6G10090)"/>
    <property type="match status" value="1"/>
</dbReference>
<dbReference type="Proteomes" id="UP000658320">
    <property type="component" value="Unassembled WGS sequence"/>
</dbReference>
<dbReference type="GO" id="GO:0016616">
    <property type="term" value="F:oxidoreductase activity, acting on the CH-OH group of donors, NAD or NADP as acceptor"/>
    <property type="evidence" value="ECO:0007669"/>
    <property type="project" value="InterPro"/>
</dbReference>
<accession>A0A918FLZ5</accession>
<dbReference type="InterPro" id="IPR006140">
    <property type="entry name" value="D-isomer_DH_NAD-bd"/>
</dbReference>
<keyword evidence="3" id="KW-0520">NAD</keyword>
<dbReference type="GO" id="GO:0051287">
    <property type="term" value="F:NAD binding"/>
    <property type="evidence" value="ECO:0007669"/>
    <property type="project" value="InterPro"/>
</dbReference>
<evidence type="ECO:0000256" key="2">
    <source>
        <dbReference type="ARBA" id="ARBA00023002"/>
    </source>
</evidence>
<evidence type="ECO:0000259" key="6">
    <source>
        <dbReference type="Pfam" id="PF02826"/>
    </source>
</evidence>
<keyword evidence="8" id="KW-1185">Reference proteome</keyword>
<evidence type="ECO:0000313" key="7">
    <source>
        <dbReference type="EMBL" id="GGR52476.1"/>
    </source>
</evidence>
<dbReference type="EMBL" id="BMSX01000028">
    <property type="protein sequence ID" value="GGR52476.1"/>
    <property type="molecule type" value="Genomic_DNA"/>
</dbReference>
<dbReference type="Gene3D" id="3.40.50.720">
    <property type="entry name" value="NAD(P)-binding Rossmann-like Domain"/>
    <property type="match status" value="2"/>
</dbReference>
<comment type="caution">
    <text evidence="7">The sequence shown here is derived from an EMBL/GenBank/DDBJ whole genome shotgun (WGS) entry which is preliminary data.</text>
</comment>
<dbReference type="SUPFAM" id="SSF51735">
    <property type="entry name" value="NAD(P)-binding Rossmann-fold domains"/>
    <property type="match status" value="1"/>
</dbReference>
<comment type="similarity">
    <text evidence="1 4">Belongs to the D-isomer specific 2-hydroxyacid dehydrogenase family.</text>
</comment>
<reference evidence="7" key="2">
    <citation type="submission" date="2020-09" db="EMBL/GenBank/DDBJ databases">
        <authorList>
            <person name="Sun Q."/>
            <person name="Ohkuma M."/>
        </authorList>
    </citation>
    <scope>NUCLEOTIDE SEQUENCE</scope>
    <source>
        <strain evidence="7">JCM 4346</strain>
    </source>
</reference>
<evidence type="ECO:0000313" key="8">
    <source>
        <dbReference type="Proteomes" id="UP000658320"/>
    </source>
</evidence>
<name>A0A918FLZ5_9ACTN</name>
<evidence type="ECO:0000256" key="4">
    <source>
        <dbReference type="RuleBase" id="RU003719"/>
    </source>
</evidence>
<feature type="domain" description="D-isomer specific 2-hydroxyacid dehydrogenase catalytic" evidence="5">
    <location>
        <begin position="28"/>
        <end position="315"/>
    </location>
</feature>
<reference evidence="7" key="1">
    <citation type="journal article" date="2014" name="Int. J. Syst. Evol. Microbiol.">
        <title>Complete genome sequence of Corynebacterium casei LMG S-19264T (=DSM 44701T), isolated from a smear-ripened cheese.</title>
        <authorList>
            <consortium name="US DOE Joint Genome Institute (JGI-PGF)"/>
            <person name="Walter F."/>
            <person name="Albersmeier A."/>
            <person name="Kalinowski J."/>
            <person name="Ruckert C."/>
        </authorList>
    </citation>
    <scope>NUCLEOTIDE SEQUENCE</scope>
    <source>
        <strain evidence="7">JCM 4346</strain>
    </source>
</reference>
<dbReference type="FunFam" id="3.40.50.720:FF:000203">
    <property type="entry name" value="D-3-phosphoglycerate dehydrogenase (SerA)"/>
    <property type="match status" value="1"/>
</dbReference>
<feature type="domain" description="D-isomer specific 2-hydroxyacid dehydrogenase NAD-binding" evidence="6">
    <location>
        <begin position="114"/>
        <end position="288"/>
    </location>
</feature>